<organism evidence="10 11">
    <name type="scientific">Arenimonas terrae</name>
    <dbReference type="NCBI Taxonomy" id="2546226"/>
    <lineage>
        <taxon>Bacteria</taxon>
        <taxon>Pseudomonadati</taxon>
        <taxon>Pseudomonadota</taxon>
        <taxon>Gammaproteobacteria</taxon>
        <taxon>Lysobacterales</taxon>
        <taxon>Lysobacteraceae</taxon>
        <taxon>Arenimonas</taxon>
    </lineage>
</organism>
<accession>A0A5C4RSL2</accession>
<protein>
    <submittedName>
        <fullName evidence="10">Fe2+-dependent dioxygenase</fullName>
    </submittedName>
</protein>
<dbReference type="EMBL" id="SMDR01000002">
    <property type="protein sequence ID" value="TNJ33982.1"/>
    <property type="molecule type" value="Genomic_DNA"/>
</dbReference>
<evidence type="ECO:0000256" key="1">
    <source>
        <dbReference type="ARBA" id="ARBA00001961"/>
    </source>
</evidence>
<dbReference type="Pfam" id="PF13640">
    <property type="entry name" value="2OG-FeII_Oxy_3"/>
    <property type="match status" value="1"/>
</dbReference>
<gene>
    <name evidence="10" type="ORF">E1B00_09230</name>
</gene>
<proteinExistence type="inferred from homology"/>
<keyword evidence="2 7" id="KW-0479">Metal-binding</keyword>
<evidence type="ECO:0000259" key="9">
    <source>
        <dbReference type="PROSITE" id="PS51471"/>
    </source>
</evidence>
<feature type="binding site" evidence="7">
    <location>
        <position position="235"/>
    </location>
    <ligand>
        <name>Fe cation</name>
        <dbReference type="ChEBI" id="CHEBI:24875"/>
    </ligand>
</feature>
<dbReference type="GO" id="GO:0031418">
    <property type="term" value="F:L-ascorbic acid binding"/>
    <property type="evidence" value="ECO:0007669"/>
    <property type="project" value="UniProtKB-KW"/>
</dbReference>
<dbReference type="PANTHER" id="PTHR41536:SF1">
    <property type="entry name" value="PKHD-TYPE HYDROXYLASE YBIX"/>
    <property type="match status" value="1"/>
</dbReference>
<dbReference type="Gene3D" id="4.10.860.20">
    <property type="entry name" value="Rabenosyn, Rab binding domain"/>
    <property type="match status" value="1"/>
</dbReference>
<dbReference type="PROSITE" id="PS51471">
    <property type="entry name" value="FE2OG_OXY"/>
    <property type="match status" value="1"/>
</dbReference>
<dbReference type="GO" id="GO:0005506">
    <property type="term" value="F:iron ion binding"/>
    <property type="evidence" value="ECO:0007669"/>
    <property type="project" value="UniProtKB-UniRule"/>
</dbReference>
<evidence type="ECO:0000313" key="11">
    <source>
        <dbReference type="Proteomes" id="UP000305760"/>
    </source>
</evidence>
<keyword evidence="3 7" id="KW-0847">Vitamin C</keyword>
<dbReference type="InterPro" id="IPR044862">
    <property type="entry name" value="Pro_4_hyd_alph_FE2OG_OXY"/>
</dbReference>
<evidence type="ECO:0000256" key="6">
    <source>
        <dbReference type="ARBA" id="ARBA00023004"/>
    </source>
</evidence>
<comment type="caution">
    <text evidence="10">The sequence shown here is derived from an EMBL/GenBank/DDBJ whole genome shotgun (WGS) entry which is preliminary data.</text>
</comment>
<evidence type="ECO:0000256" key="7">
    <source>
        <dbReference type="HAMAP-Rule" id="MF_00657"/>
    </source>
</evidence>
<dbReference type="HAMAP" id="MF_00657">
    <property type="entry name" value="Hydroxyl_YbiX"/>
    <property type="match status" value="1"/>
</dbReference>
<evidence type="ECO:0000313" key="10">
    <source>
        <dbReference type="EMBL" id="TNJ33982.1"/>
    </source>
</evidence>
<dbReference type="Gene3D" id="2.60.120.620">
    <property type="entry name" value="q2cbj1_9rhob like domain"/>
    <property type="match status" value="1"/>
</dbReference>
<keyword evidence="6 7" id="KW-0408">Iron</keyword>
<dbReference type="SMART" id="SM00702">
    <property type="entry name" value="P4Hc"/>
    <property type="match status" value="1"/>
</dbReference>
<dbReference type="PANTHER" id="PTHR41536">
    <property type="entry name" value="PKHD-TYPE HYDROXYLASE YBIX"/>
    <property type="match status" value="1"/>
</dbReference>
<feature type="domain" description="Fe2OG dioxygenase" evidence="9">
    <location>
        <begin position="217"/>
        <end position="313"/>
    </location>
</feature>
<dbReference type="InterPro" id="IPR005123">
    <property type="entry name" value="Oxoglu/Fe-dep_dioxygenase_dom"/>
</dbReference>
<name>A0A5C4RSL2_9GAMM</name>
<dbReference type="InterPro" id="IPR041097">
    <property type="entry name" value="PKHD_C"/>
</dbReference>
<dbReference type="AlphaFoldDB" id="A0A5C4RSL2"/>
<dbReference type="NCBIfam" id="NF003974">
    <property type="entry name" value="PRK05467.1-3"/>
    <property type="match status" value="1"/>
</dbReference>
<reference evidence="10 11" key="1">
    <citation type="submission" date="2019-03" db="EMBL/GenBank/DDBJ databases">
        <title>Arenimonas daejeonensis sp. nov., isolated from compost.</title>
        <authorList>
            <person name="Jeon C.O."/>
        </authorList>
    </citation>
    <scope>NUCLEOTIDE SEQUENCE [LARGE SCALE GENOMIC DNA]</scope>
    <source>
        <strain evidence="10 11">R29</strain>
    </source>
</reference>
<keyword evidence="5 7" id="KW-0560">Oxidoreductase</keyword>
<evidence type="ECO:0000256" key="2">
    <source>
        <dbReference type="ARBA" id="ARBA00022723"/>
    </source>
</evidence>
<dbReference type="Pfam" id="PF18331">
    <property type="entry name" value="PKHD_C"/>
    <property type="match status" value="1"/>
</dbReference>
<dbReference type="Proteomes" id="UP000305760">
    <property type="component" value="Unassembled WGS sequence"/>
</dbReference>
<dbReference type="InterPro" id="IPR023550">
    <property type="entry name" value="PKHD_hydroxylase"/>
</dbReference>
<feature type="binding site" evidence="7">
    <location>
        <position position="304"/>
    </location>
    <ligand>
        <name>2-oxoglutarate</name>
        <dbReference type="ChEBI" id="CHEBI:16810"/>
    </ligand>
</feature>
<dbReference type="GO" id="GO:0006974">
    <property type="term" value="P:DNA damage response"/>
    <property type="evidence" value="ECO:0007669"/>
    <property type="project" value="TreeGrafter"/>
</dbReference>
<sequence>MQPGGAGEFEAVGRGVVEQGADRAAQAFGGDGGIAVGGVRALGVVAQAVLGGIGRIGGGVEHQPVLRGHRTRFAALAPFAALTAVLGRHRHRGDGQARDQAGSEAGPELEAGGHGDPEKKGCGYYRPHRPKCKPFSTVTSLLCLADVLDPAACAAARAQFAGLPARDGRATAGWAARGAKQNQQLDPAHAGVRELRDRLAAEVAAHPMLRQFARPARLGEPLLSRYGVGDAYGPHVDDALMGEPPLRTDLAWTLFLSEPDSYDGGELVIESLEGETPVKLPAGALVVYDCGALHRVAPVTRGERLACVGWIQSRVRDSRQRALLFTLDQARRALHAREGDSAEFLQLSQVHSQLLRMWAEA</sequence>
<dbReference type="OrthoDB" id="9812472at2"/>
<feature type="region of interest" description="Disordered" evidence="8">
    <location>
        <begin position="90"/>
        <end position="117"/>
    </location>
</feature>
<dbReference type="GO" id="GO:0016706">
    <property type="term" value="F:2-oxoglutarate-dependent dioxygenase activity"/>
    <property type="evidence" value="ECO:0007669"/>
    <property type="project" value="UniProtKB-UniRule"/>
</dbReference>
<keyword evidence="11" id="KW-1185">Reference proteome</keyword>
<evidence type="ECO:0000256" key="4">
    <source>
        <dbReference type="ARBA" id="ARBA00022964"/>
    </source>
</evidence>
<dbReference type="NCBIfam" id="NF003975">
    <property type="entry name" value="PRK05467.1-4"/>
    <property type="match status" value="1"/>
</dbReference>
<comment type="cofactor">
    <cofactor evidence="7">
        <name>Fe(2+)</name>
        <dbReference type="ChEBI" id="CHEBI:29033"/>
    </cofactor>
    <text evidence="7">Binds 1 Fe(2+) ion per subunit.</text>
</comment>
<feature type="binding site" evidence="7">
    <location>
        <position position="237"/>
    </location>
    <ligand>
        <name>Fe cation</name>
        <dbReference type="ChEBI" id="CHEBI:24875"/>
    </ligand>
</feature>
<dbReference type="GO" id="GO:0006879">
    <property type="term" value="P:intracellular iron ion homeostasis"/>
    <property type="evidence" value="ECO:0007669"/>
    <property type="project" value="TreeGrafter"/>
</dbReference>
<dbReference type="InterPro" id="IPR006620">
    <property type="entry name" value="Pro_4_hyd_alph"/>
</dbReference>
<feature type="binding site" evidence="7">
    <location>
        <position position="294"/>
    </location>
    <ligand>
        <name>Fe cation</name>
        <dbReference type="ChEBI" id="CHEBI:24875"/>
    </ligand>
</feature>
<evidence type="ECO:0000256" key="3">
    <source>
        <dbReference type="ARBA" id="ARBA00022896"/>
    </source>
</evidence>
<evidence type="ECO:0000256" key="5">
    <source>
        <dbReference type="ARBA" id="ARBA00023002"/>
    </source>
</evidence>
<comment type="cofactor">
    <cofactor evidence="1 7">
        <name>L-ascorbate</name>
        <dbReference type="ChEBI" id="CHEBI:38290"/>
    </cofactor>
</comment>
<evidence type="ECO:0000256" key="8">
    <source>
        <dbReference type="SAM" id="MobiDB-lite"/>
    </source>
</evidence>
<keyword evidence="4 7" id="KW-0223">Dioxygenase</keyword>
<dbReference type="SUPFAM" id="SSF51197">
    <property type="entry name" value="Clavaminate synthase-like"/>
    <property type="match status" value="1"/>
</dbReference>